<dbReference type="GO" id="GO:0005524">
    <property type="term" value="F:ATP binding"/>
    <property type="evidence" value="ECO:0007669"/>
    <property type="project" value="InterPro"/>
</dbReference>
<keyword evidence="3" id="KW-1185">Reference proteome</keyword>
<comment type="caution">
    <text evidence="2">The sequence shown here is derived from an EMBL/GenBank/DDBJ whole genome shotgun (WGS) entry which is preliminary data.</text>
</comment>
<organism evidence="2 3">
    <name type="scientific">Kingdonia uniflora</name>
    <dbReference type="NCBI Taxonomy" id="39325"/>
    <lineage>
        <taxon>Eukaryota</taxon>
        <taxon>Viridiplantae</taxon>
        <taxon>Streptophyta</taxon>
        <taxon>Embryophyta</taxon>
        <taxon>Tracheophyta</taxon>
        <taxon>Spermatophyta</taxon>
        <taxon>Magnoliopsida</taxon>
        <taxon>Ranunculales</taxon>
        <taxon>Circaeasteraceae</taxon>
        <taxon>Kingdonia</taxon>
    </lineage>
</organism>
<dbReference type="SUPFAM" id="SSF52540">
    <property type="entry name" value="P-loop containing nucleoside triphosphate hydrolases"/>
    <property type="match status" value="1"/>
</dbReference>
<accession>A0A7J7MJU2</accession>
<dbReference type="Pfam" id="PF00004">
    <property type="entry name" value="AAA"/>
    <property type="match status" value="1"/>
</dbReference>
<dbReference type="Proteomes" id="UP000541444">
    <property type="component" value="Unassembled WGS sequence"/>
</dbReference>
<evidence type="ECO:0000259" key="1">
    <source>
        <dbReference type="Pfam" id="PF00004"/>
    </source>
</evidence>
<protein>
    <recommendedName>
        <fullName evidence="1">ATPase AAA-type core domain-containing protein</fullName>
    </recommendedName>
</protein>
<dbReference type="InterPro" id="IPR027417">
    <property type="entry name" value="P-loop_NTPase"/>
</dbReference>
<dbReference type="GO" id="GO:0016558">
    <property type="term" value="P:protein import into peroxisome matrix"/>
    <property type="evidence" value="ECO:0007669"/>
    <property type="project" value="TreeGrafter"/>
</dbReference>
<name>A0A7J7MJU2_9MAGN</name>
<dbReference type="GO" id="GO:0005778">
    <property type="term" value="C:peroxisomal membrane"/>
    <property type="evidence" value="ECO:0007669"/>
    <property type="project" value="TreeGrafter"/>
</dbReference>
<dbReference type="InterPro" id="IPR003959">
    <property type="entry name" value="ATPase_AAA_core"/>
</dbReference>
<dbReference type="PANTHER" id="PTHR23077:SF12">
    <property type="entry name" value="PEROXISOMAL ATPASE PEX1"/>
    <property type="match status" value="1"/>
</dbReference>
<feature type="domain" description="ATPase AAA-type core" evidence="1">
    <location>
        <begin position="9"/>
        <end position="123"/>
    </location>
</feature>
<sequence>MFINHICRVTISCSSLALEKAPATKKAITVYISEALDHSPSLIIFEDLDSIISSYSDSEGSQPSTSTTALMEFLTDIMDEYGDKRQSACGYGPIAFVATTQSLDSIPQSLSSSRRFDFHVQLPAPAASERRAILKHEIQKRSLQCSEDILSDIGSSCDGYDAYGLIYTLSLKQA</sequence>
<evidence type="ECO:0000313" key="3">
    <source>
        <dbReference type="Proteomes" id="UP000541444"/>
    </source>
</evidence>
<dbReference type="PANTHER" id="PTHR23077">
    <property type="entry name" value="AAA-FAMILY ATPASE"/>
    <property type="match status" value="1"/>
</dbReference>
<evidence type="ECO:0000313" key="2">
    <source>
        <dbReference type="EMBL" id="KAF6155169.1"/>
    </source>
</evidence>
<dbReference type="GO" id="GO:0005829">
    <property type="term" value="C:cytosol"/>
    <property type="evidence" value="ECO:0007669"/>
    <property type="project" value="TreeGrafter"/>
</dbReference>
<dbReference type="OrthoDB" id="10571630at2759"/>
<dbReference type="EMBL" id="JACGCM010001428">
    <property type="protein sequence ID" value="KAF6155169.1"/>
    <property type="molecule type" value="Genomic_DNA"/>
</dbReference>
<dbReference type="InterPro" id="IPR050168">
    <property type="entry name" value="AAA_ATPase_domain"/>
</dbReference>
<dbReference type="GO" id="GO:0016887">
    <property type="term" value="F:ATP hydrolysis activity"/>
    <property type="evidence" value="ECO:0007669"/>
    <property type="project" value="InterPro"/>
</dbReference>
<dbReference type="Gene3D" id="3.40.50.300">
    <property type="entry name" value="P-loop containing nucleotide triphosphate hydrolases"/>
    <property type="match status" value="1"/>
</dbReference>
<reference evidence="2 3" key="1">
    <citation type="journal article" date="2020" name="IScience">
        <title>Genome Sequencing of the Endangered Kingdonia uniflora (Circaeasteraceae, Ranunculales) Reveals Potential Mechanisms of Evolutionary Specialization.</title>
        <authorList>
            <person name="Sun Y."/>
            <person name="Deng T."/>
            <person name="Zhang A."/>
            <person name="Moore M.J."/>
            <person name="Landis J.B."/>
            <person name="Lin N."/>
            <person name="Zhang H."/>
            <person name="Zhang X."/>
            <person name="Huang J."/>
            <person name="Zhang X."/>
            <person name="Sun H."/>
            <person name="Wang H."/>
        </authorList>
    </citation>
    <scope>NUCLEOTIDE SEQUENCE [LARGE SCALE GENOMIC DNA]</scope>
    <source>
        <strain evidence="2">TB1705</strain>
        <tissue evidence="2">Leaf</tissue>
    </source>
</reference>
<dbReference type="AlphaFoldDB" id="A0A7J7MJU2"/>
<proteinExistence type="predicted"/>
<gene>
    <name evidence="2" type="ORF">GIB67_019695</name>
</gene>